<gene>
    <name evidence="5" type="ORF">KFE25_005709</name>
    <name evidence="4" type="ORF">PLUT1463_LOCUS8428</name>
</gene>
<dbReference type="Gene3D" id="3.30.160.60">
    <property type="entry name" value="Classic Zinc Finger"/>
    <property type="match status" value="1"/>
</dbReference>
<name>A0A7R9URN3_DIALT</name>
<dbReference type="PROSITE" id="PS00028">
    <property type="entry name" value="ZINC_FINGER_C2H2_1"/>
    <property type="match status" value="1"/>
</dbReference>
<dbReference type="EMBL" id="JAGTXO010000043">
    <property type="protein sequence ID" value="KAG8459198.1"/>
    <property type="molecule type" value="Genomic_DNA"/>
</dbReference>
<dbReference type="Proteomes" id="UP000751190">
    <property type="component" value="Unassembled WGS sequence"/>
</dbReference>
<evidence type="ECO:0000313" key="4">
    <source>
        <dbReference type="EMBL" id="CAD8274112.1"/>
    </source>
</evidence>
<feature type="domain" description="C2H2-type" evidence="3">
    <location>
        <begin position="11"/>
        <end position="40"/>
    </location>
</feature>
<evidence type="ECO:0000313" key="6">
    <source>
        <dbReference type="Proteomes" id="UP000751190"/>
    </source>
</evidence>
<accession>A0A7R9URN3</accession>
<evidence type="ECO:0000256" key="1">
    <source>
        <dbReference type="PROSITE-ProRule" id="PRU00042"/>
    </source>
</evidence>
<keyword evidence="1" id="KW-0479">Metal-binding</keyword>
<keyword evidence="1" id="KW-0863">Zinc-finger</keyword>
<reference evidence="5" key="2">
    <citation type="submission" date="2021-05" db="EMBL/GenBank/DDBJ databases">
        <title>The genome of the haptophyte Pavlova lutheri (Diacronema luteri, Pavlovales) - a model for lipid biosynthesis in eukaryotic algae.</title>
        <authorList>
            <person name="Hulatt C.J."/>
            <person name="Posewitz M.C."/>
        </authorList>
    </citation>
    <scope>NUCLEOTIDE SEQUENCE</scope>
    <source>
        <strain evidence="5">NIVA-4/92</strain>
    </source>
</reference>
<evidence type="ECO:0000259" key="3">
    <source>
        <dbReference type="PROSITE" id="PS50157"/>
    </source>
</evidence>
<dbReference type="GO" id="GO:0008270">
    <property type="term" value="F:zinc ion binding"/>
    <property type="evidence" value="ECO:0007669"/>
    <property type="project" value="UniProtKB-KW"/>
</dbReference>
<dbReference type="PROSITE" id="PS50157">
    <property type="entry name" value="ZINC_FINGER_C2H2_2"/>
    <property type="match status" value="1"/>
</dbReference>
<keyword evidence="1" id="KW-0862">Zinc</keyword>
<evidence type="ECO:0000256" key="2">
    <source>
        <dbReference type="SAM" id="MobiDB-lite"/>
    </source>
</evidence>
<protein>
    <recommendedName>
        <fullName evidence="3">C2H2-type domain-containing protein</fullName>
    </recommendedName>
</protein>
<feature type="region of interest" description="Disordered" evidence="2">
    <location>
        <begin position="164"/>
        <end position="185"/>
    </location>
</feature>
<dbReference type="InterPro" id="IPR013087">
    <property type="entry name" value="Znf_C2H2_type"/>
</dbReference>
<keyword evidence="6" id="KW-1185">Reference proteome</keyword>
<dbReference type="AlphaFoldDB" id="A0A7R9URN3"/>
<dbReference type="EMBL" id="HBEB01013084">
    <property type="protein sequence ID" value="CAD8274112.1"/>
    <property type="molecule type" value="Transcribed_RNA"/>
</dbReference>
<reference evidence="4" key="1">
    <citation type="submission" date="2021-01" db="EMBL/GenBank/DDBJ databases">
        <authorList>
            <person name="Corre E."/>
            <person name="Pelletier E."/>
            <person name="Niang G."/>
            <person name="Scheremetjew M."/>
            <person name="Finn R."/>
            <person name="Kale V."/>
            <person name="Holt S."/>
            <person name="Cochrane G."/>
            <person name="Meng A."/>
            <person name="Brown T."/>
            <person name="Cohen L."/>
        </authorList>
    </citation>
    <scope>NUCLEOTIDE SEQUENCE</scope>
    <source>
        <strain evidence="4">RCC1537</strain>
    </source>
</reference>
<organism evidence="4">
    <name type="scientific">Diacronema lutheri</name>
    <name type="common">Unicellular marine alga</name>
    <name type="synonym">Monochrysis lutheri</name>
    <dbReference type="NCBI Taxonomy" id="2081491"/>
    <lineage>
        <taxon>Eukaryota</taxon>
        <taxon>Haptista</taxon>
        <taxon>Haptophyta</taxon>
        <taxon>Pavlovophyceae</taxon>
        <taxon>Pavlovales</taxon>
        <taxon>Pavlovaceae</taxon>
        <taxon>Diacronema</taxon>
    </lineage>
</organism>
<sequence length="185" mass="19566">MIVATQSTCNFACAYAGCGRRYAHPDAARKHARRHHSQWVAERDAEKLPCHCVVDGDEWSLPLSRQASFASGSYCSINMLRAAAVSGVSLMDELDGRVGPAYVFPERAAFGPAVAEGDLQEARAEPLDAARAGAPPVVRRGSALSQTPHAFQLLVAAAIAASDNDSSSADHSDDAIMITPEPMAC</sequence>
<proteinExistence type="predicted"/>
<evidence type="ECO:0000313" key="5">
    <source>
        <dbReference type="EMBL" id="KAG8459198.1"/>
    </source>
</evidence>